<gene>
    <name evidence="2" type="ORF">DY000_02038066</name>
</gene>
<proteinExistence type="predicted"/>
<name>A0ABQ7BKF4_BRACR</name>
<accession>A0ABQ7BKF4</accession>
<organism evidence="2 3">
    <name type="scientific">Brassica cretica</name>
    <name type="common">Mustard</name>
    <dbReference type="NCBI Taxonomy" id="69181"/>
    <lineage>
        <taxon>Eukaryota</taxon>
        <taxon>Viridiplantae</taxon>
        <taxon>Streptophyta</taxon>
        <taxon>Embryophyta</taxon>
        <taxon>Tracheophyta</taxon>
        <taxon>Spermatophyta</taxon>
        <taxon>Magnoliopsida</taxon>
        <taxon>eudicotyledons</taxon>
        <taxon>Gunneridae</taxon>
        <taxon>Pentapetalae</taxon>
        <taxon>rosids</taxon>
        <taxon>malvids</taxon>
        <taxon>Brassicales</taxon>
        <taxon>Brassicaceae</taxon>
        <taxon>Brassiceae</taxon>
        <taxon>Brassica</taxon>
    </lineage>
</organism>
<feature type="region of interest" description="Disordered" evidence="1">
    <location>
        <begin position="105"/>
        <end position="125"/>
    </location>
</feature>
<evidence type="ECO:0008006" key="4">
    <source>
        <dbReference type="Google" id="ProtNLM"/>
    </source>
</evidence>
<sequence length="125" mass="13574">MPPKSTQNILKMVQKIFVEITSDKTYPYVEDASLVKQVGCAIANRFGVESKKVRVNTHDVAYHIAQVKIQDIDCRHKKSVKLNLYEEKDGNMSLLCEAQLPEIKKKTGGASSGGASSGGASSTST</sequence>
<evidence type="ECO:0000313" key="3">
    <source>
        <dbReference type="Proteomes" id="UP000266723"/>
    </source>
</evidence>
<dbReference type="Proteomes" id="UP000266723">
    <property type="component" value="Unassembled WGS sequence"/>
</dbReference>
<keyword evidence="3" id="KW-1185">Reference proteome</keyword>
<dbReference type="EMBL" id="QGKV02001507">
    <property type="protein sequence ID" value="KAF3532385.1"/>
    <property type="molecule type" value="Genomic_DNA"/>
</dbReference>
<comment type="caution">
    <text evidence="2">The sequence shown here is derived from an EMBL/GenBank/DDBJ whole genome shotgun (WGS) entry which is preliminary data.</text>
</comment>
<evidence type="ECO:0000256" key="1">
    <source>
        <dbReference type="SAM" id="MobiDB-lite"/>
    </source>
</evidence>
<reference evidence="2 3" key="1">
    <citation type="journal article" date="2020" name="BMC Genomics">
        <title>Intraspecific diversification of the crop wild relative Brassica cretica Lam. using demographic model selection.</title>
        <authorList>
            <person name="Kioukis A."/>
            <person name="Michalopoulou V.A."/>
            <person name="Briers L."/>
            <person name="Pirintsos S."/>
            <person name="Studholme D.J."/>
            <person name="Pavlidis P."/>
            <person name="Sarris P.F."/>
        </authorList>
    </citation>
    <scope>NUCLEOTIDE SEQUENCE [LARGE SCALE GENOMIC DNA]</scope>
    <source>
        <strain evidence="3">cv. PFS-1207/04</strain>
    </source>
</reference>
<evidence type="ECO:0000313" key="2">
    <source>
        <dbReference type="EMBL" id="KAF3532385.1"/>
    </source>
</evidence>
<protein>
    <recommendedName>
        <fullName evidence="4">THUMP domain-containing protein</fullName>
    </recommendedName>
</protein>